<evidence type="ECO:0000256" key="1">
    <source>
        <dbReference type="ARBA" id="ARBA00004651"/>
    </source>
</evidence>
<evidence type="ECO:0000256" key="6">
    <source>
        <dbReference type="SAM" id="Phobius"/>
    </source>
</evidence>
<evidence type="ECO:0000256" key="2">
    <source>
        <dbReference type="ARBA" id="ARBA00022475"/>
    </source>
</evidence>
<reference evidence="9 10" key="1">
    <citation type="submission" date="2017-10" db="EMBL/GenBank/DDBJ databases">
        <title>The draft genome sequence of Lewinella nigricans NBRC 102662.</title>
        <authorList>
            <person name="Wang K."/>
        </authorList>
    </citation>
    <scope>NUCLEOTIDE SEQUENCE [LARGE SCALE GENOMIC DNA]</scope>
    <source>
        <strain evidence="9 10">NBRC 102662</strain>
    </source>
</reference>
<gene>
    <name evidence="9" type="ORF">CRP01_17395</name>
</gene>
<dbReference type="InterPro" id="IPR050250">
    <property type="entry name" value="Macrolide_Exporter_MacB"/>
</dbReference>
<dbReference type="OrthoDB" id="5933722at2"/>
<name>A0A2D0N9U5_FLAN2</name>
<keyword evidence="2" id="KW-1003">Cell membrane</keyword>
<feature type="domain" description="ABC3 transporter permease C-terminal" evidence="7">
    <location>
        <begin position="294"/>
        <end position="410"/>
    </location>
</feature>
<feature type="transmembrane region" description="Helical" evidence="6">
    <location>
        <begin position="21"/>
        <end position="41"/>
    </location>
</feature>
<evidence type="ECO:0000313" key="10">
    <source>
        <dbReference type="Proteomes" id="UP000223913"/>
    </source>
</evidence>
<dbReference type="GO" id="GO:0005886">
    <property type="term" value="C:plasma membrane"/>
    <property type="evidence" value="ECO:0007669"/>
    <property type="project" value="UniProtKB-SubCell"/>
</dbReference>
<dbReference type="EMBL" id="PDUD01000022">
    <property type="protein sequence ID" value="PHN05291.1"/>
    <property type="molecule type" value="Genomic_DNA"/>
</dbReference>
<feature type="transmembrane region" description="Helical" evidence="6">
    <location>
        <begin position="287"/>
        <end position="309"/>
    </location>
</feature>
<dbReference type="PANTHER" id="PTHR30572:SF18">
    <property type="entry name" value="ABC-TYPE MACROLIDE FAMILY EXPORT SYSTEM PERMEASE COMPONENT 2"/>
    <property type="match status" value="1"/>
</dbReference>
<dbReference type="GO" id="GO:0022857">
    <property type="term" value="F:transmembrane transporter activity"/>
    <property type="evidence" value="ECO:0007669"/>
    <property type="project" value="TreeGrafter"/>
</dbReference>
<feature type="transmembrane region" description="Helical" evidence="6">
    <location>
        <begin position="690"/>
        <end position="712"/>
    </location>
</feature>
<dbReference type="Pfam" id="PF02687">
    <property type="entry name" value="FtsX"/>
    <property type="match status" value="2"/>
</dbReference>
<feature type="transmembrane region" description="Helical" evidence="6">
    <location>
        <begin position="427"/>
        <end position="450"/>
    </location>
</feature>
<dbReference type="InterPro" id="IPR003838">
    <property type="entry name" value="ABC3_permease_C"/>
</dbReference>
<comment type="caution">
    <text evidence="9">The sequence shown here is derived from an EMBL/GenBank/DDBJ whole genome shotgun (WGS) entry which is preliminary data.</text>
</comment>
<dbReference type="RefSeq" id="WP_099151343.1">
    <property type="nucleotide sequence ID" value="NZ_PDUD01000022.1"/>
</dbReference>
<keyword evidence="10" id="KW-1185">Reference proteome</keyword>
<protein>
    <recommendedName>
        <fullName evidence="11">ABC transporter permease</fullName>
    </recommendedName>
</protein>
<comment type="subcellular location">
    <subcellularLocation>
        <location evidence="1">Cell membrane</location>
        <topology evidence="1">Multi-pass membrane protein</topology>
    </subcellularLocation>
</comment>
<evidence type="ECO:0000256" key="4">
    <source>
        <dbReference type="ARBA" id="ARBA00022989"/>
    </source>
</evidence>
<evidence type="ECO:0000259" key="8">
    <source>
        <dbReference type="Pfam" id="PF12704"/>
    </source>
</evidence>
<proteinExistence type="predicted"/>
<sequence length="810" mass="90555">MIHNNFRFLLRRLGKQKLNTGLHILGLTLGLSVCILIGLFIQHELSFDQYHAQADRIYRVNQVWEESGERTVYYDAPAPLAAGLKAEIPGIEEVGAVYPLSEKIVEIDPHKRFKQAHILMVDASILNILDFQVLAGDGYRDLRQPNQALLTESTAAKFFGRESPIGKTFLLDNESTVTVAGIIADPPRNTHLPAEVLLSYFPTSPWLVRNQNNWGMSFGASVYVTLEAGVDPQTLHAPIRAMYDRNINDDNDDPEVAYAELQSLRRIHLEPEISGGGKWVKAMNPKWLWFFGGISLMVLLLACINFINLSTAQALTRAREVGIRKAIGAGRGQLIVQFLNEAFLLIGISSLLALAITRISLPIVNELTERQISMEILFSAAGLGAFALFFLLTGLLTGLYPAWLIARFKPAVAMKASFSRSDRRSDYLRKGLVVTQFTISATLLIGLLIMSRQMDYFHQKNLGFDQENIITVRMPDVKKNELFRKQLAGIPQIEDLSFAMAAPASDNSWTTLMHETDLQAKDRKQVRIIWADERYDDIYDLQLLAGRMTENKDTNTVSEQLPEGTQSLKVLVNERLIRTMGYASPEEALHQRFLIGMNGWEVDVVGVIADFNISSLHEAIEPLIISPLEKFQNEASIKLRPGEELPATLAAIESAWAGLFPDEMYDFAFLEQTIEQYYESESRLYGLFKIFAGLAMLISCLGLWGLATFAAVQRTKEIGIRKVCGADVTSLIALLSRDFLKLVLIALLLAIPLAWYGMDSWLQNFSFRISIGWTVFLVSGILVIAIAFFTVGFQSLKAALASPIRALRSE</sequence>
<evidence type="ECO:0000256" key="3">
    <source>
        <dbReference type="ARBA" id="ARBA00022692"/>
    </source>
</evidence>
<feature type="transmembrane region" description="Helical" evidence="6">
    <location>
        <begin position="739"/>
        <end position="758"/>
    </location>
</feature>
<evidence type="ECO:0000259" key="7">
    <source>
        <dbReference type="Pfam" id="PF02687"/>
    </source>
</evidence>
<accession>A0A2D0N9U5</accession>
<organism evidence="9 10">
    <name type="scientific">Flavilitoribacter nigricans (strain ATCC 23147 / DSM 23189 / NBRC 102662 / NCIMB 1420 / SS-2)</name>
    <name type="common">Lewinella nigricans</name>
    <dbReference type="NCBI Taxonomy" id="1122177"/>
    <lineage>
        <taxon>Bacteria</taxon>
        <taxon>Pseudomonadati</taxon>
        <taxon>Bacteroidota</taxon>
        <taxon>Saprospiria</taxon>
        <taxon>Saprospirales</taxon>
        <taxon>Lewinellaceae</taxon>
        <taxon>Flavilitoribacter</taxon>
    </lineage>
</organism>
<feature type="domain" description="MacB-like periplasmic core" evidence="8">
    <location>
        <begin position="20"/>
        <end position="241"/>
    </location>
</feature>
<dbReference type="PANTHER" id="PTHR30572">
    <property type="entry name" value="MEMBRANE COMPONENT OF TRANSPORTER-RELATED"/>
    <property type="match status" value="1"/>
</dbReference>
<feature type="transmembrane region" description="Helical" evidence="6">
    <location>
        <begin position="376"/>
        <end position="406"/>
    </location>
</feature>
<evidence type="ECO:0008006" key="11">
    <source>
        <dbReference type="Google" id="ProtNLM"/>
    </source>
</evidence>
<feature type="transmembrane region" description="Helical" evidence="6">
    <location>
        <begin position="770"/>
        <end position="793"/>
    </location>
</feature>
<dbReference type="Pfam" id="PF12704">
    <property type="entry name" value="MacB_PCD"/>
    <property type="match status" value="1"/>
</dbReference>
<dbReference type="InterPro" id="IPR025857">
    <property type="entry name" value="MacB_PCD"/>
</dbReference>
<keyword evidence="4 6" id="KW-1133">Transmembrane helix</keyword>
<evidence type="ECO:0000256" key="5">
    <source>
        <dbReference type="ARBA" id="ARBA00023136"/>
    </source>
</evidence>
<keyword evidence="3 6" id="KW-0812">Transmembrane</keyword>
<keyword evidence="5 6" id="KW-0472">Membrane</keyword>
<evidence type="ECO:0000313" key="9">
    <source>
        <dbReference type="EMBL" id="PHN05291.1"/>
    </source>
</evidence>
<feature type="transmembrane region" description="Helical" evidence="6">
    <location>
        <begin position="334"/>
        <end position="356"/>
    </location>
</feature>
<feature type="domain" description="ABC3 transporter permease C-terminal" evidence="7">
    <location>
        <begin position="690"/>
        <end position="799"/>
    </location>
</feature>
<dbReference type="Proteomes" id="UP000223913">
    <property type="component" value="Unassembled WGS sequence"/>
</dbReference>
<dbReference type="AlphaFoldDB" id="A0A2D0N9U5"/>